<proteinExistence type="predicted"/>
<organism evidence="2 3">
    <name type="scientific">Linnemannia exigua</name>
    <dbReference type="NCBI Taxonomy" id="604196"/>
    <lineage>
        <taxon>Eukaryota</taxon>
        <taxon>Fungi</taxon>
        <taxon>Fungi incertae sedis</taxon>
        <taxon>Mucoromycota</taxon>
        <taxon>Mortierellomycotina</taxon>
        <taxon>Mortierellomycetes</taxon>
        <taxon>Mortierellales</taxon>
        <taxon>Mortierellaceae</taxon>
        <taxon>Linnemannia</taxon>
    </lineage>
</organism>
<sequence length="126" mass="13676">MDLFRRIPEPINPSKPSIAPLPSQRSRPPYGESGIVDTSKRFILCSRFLEVGGRVFNRNGFESSWDESLLSSHDIVTPEIDSGGGGSGNGGKNKPWPSLKSMTIACAPVYGRPLANEFGRLDAAQE</sequence>
<dbReference type="Proteomes" id="UP001194580">
    <property type="component" value="Unassembled WGS sequence"/>
</dbReference>
<name>A0AAD4H8Q5_9FUNG</name>
<dbReference type="AlphaFoldDB" id="A0AAD4H8Q5"/>
<evidence type="ECO:0000313" key="2">
    <source>
        <dbReference type="EMBL" id="KAG0276090.1"/>
    </source>
</evidence>
<dbReference type="EMBL" id="JAAAIL010000405">
    <property type="protein sequence ID" value="KAG0276090.1"/>
    <property type="molecule type" value="Genomic_DNA"/>
</dbReference>
<gene>
    <name evidence="2" type="ORF">BGZ95_008023</name>
</gene>
<accession>A0AAD4H8Q5</accession>
<feature type="compositionally biased region" description="Gly residues" evidence="1">
    <location>
        <begin position="82"/>
        <end position="91"/>
    </location>
</feature>
<feature type="region of interest" description="Disordered" evidence="1">
    <location>
        <begin position="1"/>
        <end position="33"/>
    </location>
</feature>
<feature type="region of interest" description="Disordered" evidence="1">
    <location>
        <begin position="76"/>
        <end position="96"/>
    </location>
</feature>
<keyword evidence="3" id="KW-1185">Reference proteome</keyword>
<protein>
    <submittedName>
        <fullName evidence="2">Uncharacterized protein</fullName>
    </submittedName>
</protein>
<evidence type="ECO:0000256" key="1">
    <source>
        <dbReference type="SAM" id="MobiDB-lite"/>
    </source>
</evidence>
<reference evidence="2" key="1">
    <citation type="journal article" date="2020" name="Fungal Divers.">
        <title>Resolving the Mortierellaceae phylogeny through synthesis of multi-gene phylogenetics and phylogenomics.</title>
        <authorList>
            <person name="Vandepol N."/>
            <person name="Liber J."/>
            <person name="Desiro A."/>
            <person name="Na H."/>
            <person name="Kennedy M."/>
            <person name="Barry K."/>
            <person name="Grigoriev I.V."/>
            <person name="Miller A.N."/>
            <person name="O'Donnell K."/>
            <person name="Stajich J.E."/>
            <person name="Bonito G."/>
        </authorList>
    </citation>
    <scope>NUCLEOTIDE SEQUENCE</scope>
    <source>
        <strain evidence="2">NRRL 28262</strain>
    </source>
</reference>
<evidence type="ECO:0000313" key="3">
    <source>
        <dbReference type="Proteomes" id="UP001194580"/>
    </source>
</evidence>
<comment type="caution">
    <text evidence="2">The sequence shown here is derived from an EMBL/GenBank/DDBJ whole genome shotgun (WGS) entry which is preliminary data.</text>
</comment>